<feature type="transmembrane region" description="Helical" evidence="5">
    <location>
        <begin position="138"/>
        <end position="159"/>
    </location>
</feature>
<evidence type="ECO:0000313" key="8">
    <source>
        <dbReference type="Proteomes" id="UP000480178"/>
    </source>
</evidence>
<feature type="domain" description="Mechanosensitive ion channel MscS" evidence="6">
    <location>
        <begin position="189"/>
        <end position="253"/>
    </location>
</feature>
<dbReference type="Proteomes" id="UP000480178">
    <property type="component" value="Chromosome"/>
</dbReference>
<evidence type="ECO:0000259" key="6">
    <source>
        <dbReference type="Pfam" id="PF00924"/>
    </source>
</evidence>
<dbReference type="RefSeq" id="WP_162446106.1">
    <property type="nucleotide sequence ID" value="NZ_CP048222.1"/>
</dbReference>
<dbReference type="AlphaFoldDB" id="A0A6C0GR90"/>
<comment type="subcellular location">
    <subcellularLocation>
        <location evidence="1">Membrane</location>
    </subcellularLocation>
</comment>
<dbReference type="PANTHER" id="PTHR30566:SF25">
    <property type="entry name" value="INNER MEMBRANE PROTEIN"/>
    <property type="match status" value="1"/>
</dbReference>
<dbReference type="KEGG" id="rhoz:GXP67_27485"/>
<reference evidence="7 8" key="1">
    <citation type="submission" date="2020-01" db="EMBL/GenBank/DDBJ databases">
        <authorList>
            <person name="Kim M.K."/>
        </authorList>
    </citation>
    <scope>NUCLEOTIDE SEQUENCE [LARGE SCALE GENOMIC DNA]</scope>
    <source>
        <strain evidence="7 8">172606-1</strain>
    </source>
</reference>
<evidence type="ECO:0000256" key="4">
    <source>
        <dbReference type="ARBA" id="ARBA00023136"/>
    </source>
</evidence>
<keyword evidence="3 5" id="KW-1133">Transmembrane helix</keyword>
<evidence type="ECO:0000256" key="5">
    <source>
        <dbReference type="SAM" id="Phobius"/>
    </source>
</evidence>
<evidence type="ECO:0000256" key="1">
    <source>
        <dbReference type="ARBA" id="ARBA00004370"/>
    </source>
</evidence>
<dbReference type="InterPro" id="IPR010920">
    <property type="entry name" value="LSM_dom_sf"/>
</dbReference>
<dbReference type="GO" id="GO:0008381">
    <property type="term" value="F:mechanosensitive monoatomic ion channel activity"/>
    <property type="evidence" value="ECO:0007669"/>
    <property type="project" value="UniProtKB-ARBA"/>
</dbReference>
<dbReference type="Pfam" id="PF00924">
    <property type="entry name" value="MS_channel_2nd"/>
    <property type="match status" value="1"/>
</dbReference>
<dbReference type="PANTHER" id="PTHR30566">
    <property type="entry name" value="YNAI-RELATED MECHANOSENSITIVE ION CHANNEL"/>
    <property type="match status" value="1"/>
</dbReference>
<dbReference type="InterPro" id="IPR006685">
    <property type="entry name" value="MscS_channel_2nd"/>
</dbReference>
<dbReference type="EMBL" id="CP048222">
    <property type="protein sequence ID" value="QHT70123.1"/>
    <property type="molecule type" value="Genomic_DNA"/>
</dbReference>
<dbReference type="Gene3D" id="1.10.287.1260">
    <property type="match status" value="1"/>
</dbReference>
<dbReference type="SUPFAM" id="SSF50182">
    <property type="entry name" value="Sm-like ribonucleoproteins"/>
    <property type="match status" value="1"/>
</dbReference>
<keyword evidence="4 5" id="KW-0472">Membrane</keyword>
<dbReference type="GO" id="GO:0016020">
    <property type="term" value="C:membrane"/>
    <property type="evidence" value="ECO:0007669"/>
    <property type="project" value="UniProtKB-SubCell"/>
</dbReference>
<evidence type="ECO:0000256" key="3">
    <source>
        <dbReference type="ARBA" id="ARBA00022989"/>
    </source>
</evidence>
<dbReference type="Gene3D" id="2.30.30.60">
    <property type="match status" value="1"/>
</dbReference>
<accession>A0A6C0GR90</accession>
<feature type="transmembrane region" description="Helical" evidence="5">
    <location>
        <begin position="20"/>
        <end position="38"/>
    </location>
</feature>
<name>A0A6C0GR90_9BACT</name>
<feature type="transmembrane region" description="Helical" evidence="5">
    <location>
        <begin position="59"/>
        <end position="81"/>
    </location>
</feature>
<keyword evidence="2 5" id="KW-0812">Transmembrane</keyword>
<feature type="transmembrane region" description="Helical" evidence="5">
    <location>
        <begin position="87"/>
        <end position="108"/>
    </location>
</feature>
<evidence type="ECO:0000313" key="7">
    <source>
        <dbReference type="EMBL" id="QHT70123.1"/>
    </source>
</evidence>
<proteinExistence type="predicted"/>
<dbReference type="InterPro" id="IPR023408">
    <property type="entry name" value="MscS_beta-dom_sf"/>
</dbReference>
<protein>
    <submittedName>
        <fullName evidence="7">Mechanosensitive ion channel</fullName>
    </submittedName>
</protein>
<keyword evidence="8" id="KW-1185">Reference proteome</keyword>
<organism evidence="7 8">
    <name type="scientific">Rhodocytophaga rosea</name>
    <dbReference type="NCBI Taxonomy" id="2704465"/>
    <lineage>
        <taxon>Bacteria</taxon>
        <taxon>Pseudomonadati</taxon>
        <taxon>Bacteroidota</taxon>
        <taxon>Cytophagia</taxon>
        <taxon>Cytophagales</taxon>
        <taxon>Rhodocytophagaceae</taxon>
        <taxon>Rhodocytophaga</taxon>
    </lineage>
</organism>
<feature type="transmembrane region" description="Helical" evidence="5">
    <location>
        <begin position="165"/>
        <end position="184"/>
    </location>
</feature>
<gene>
    <name evidence="7" type="ORF">GXP67_27485</name>
</gene>
<evidence type="ECO:0000256" key="2">
    <source>
        <dbReference type="ARBA" id="ARBA00022692"/>
    </source>
</evidence>
<sequence>MNLEEIAANFRAQWGQVGTIALLIIAIIVALIAHKVLFKFLENWSRRSEMYFGHLLNEYLYQPTRYILILLAIVIISPALGIELDHVIGHILTVLLIAAVANLCIRIIGMIREILVKNYDVKAENNLHARKMFTQFRIIERLAVFLIVIFAIAIALMTFEKIREVGVSLLASAGIVGIIVGFAAQKSLGTILAGIQIAIAQPIRIDDVVVIEGEWGRVEEIMLTYVVLKLWDERRLIVPINYFLEKPFQNWTRTSTELIGTVFLFTDYSTPVEKLREEFNRILNETPLWDKRTAALQVTNATEKTIEIRMIASASNSGNSFDLRCLIREKMIQFLKKNYPNSLPHTRMELNPVAENKTAESISDLSIQQARG</sequence>